<dbReference type="Gene3D" id="3.40.190.10">
    <property type="entry name" value="Periplasmic binding protein-like II"/>
    <property type="match status" value="1"/>
</dbReference>
<sequence>MKFSRRTGLIAATAGLALVLSGCAGADSDSSGDGVTTINYWSWDGAPGQDLVEPIIESFEAENPDIEVNYTEIPQTDYKAKAAQSLGAGEDIDVLTVQPGAWSGEVEDYLLPVSDWPVDDDLESEFTAQSVEQAKRLFSDGELYAVPVYSTGSVVGVYNADILSGLGVTPPSTWAEFAALSDALAAQGEGILPVTMPSEDWFQDEVALTAVGQVDPDFFNAVRYDEGAWNTPEYVQGLEDYKALYDTGAFDSSTLDMDYATAMTTFDEGKSAVVFNGSWEAGRILTGNYGIVPFPAENADDASLRAFLDVMLGIPAESTKQDAAAKFIEYMSVGAGVDEWASALKGVPALDGYELPDGVLTTDLQKQSYELLVDLINNPHGDRNNLGAFADFVGANVKQVLHGAMTAEEAADSDQAELEKGNF</sequence>
<dbReference type="PROSITE" id="PS51257">
    <property type="entry name" value="PROKAR_LIPOPROTEIN"/>
    <property type="match status" value="1"/>
</dbReference>
<evidence type="ECO:0000313" key="3">
    <source>
        <dbReference type="Proteomes" id="UP000230161"/>
    </source>
</evidence>
<dbReference type="AlphaFoldDB" id="A0A2M9C587"/>
<evidence type="ECO:0000313" key="2">
    <source>
        <dbReference type="EMBL" id="PJJ65637.1"/>
    </source>
</evidence>
<gene>
    <name evidence="2" type="ORF">CLV54_0674</name>
</gene>
<keyword evidence="1" id="KW-0732">Signal</keyword>
<accession>A0A2M9C587</accession>
<dbReference type="InterPro" id="IPR050490">
    <property type="entry name" value="Bact_solute-bd_prot1"/>
</dbReference>
<feature type="signal peptide" evidence="1">
    <location>
        <begin position="1"/>
        <end position="26"/>
    </location>
</feature>
<dbReference type="EMBL" id="PGFB01000001">
    <property type="protein sequence ID" value="PJJ65637.1"/>
    <property type="molecule type" value="Genomic_DNA"/>
</dbReference>
<keyword evidence="3" id="KW-1185">Reference proteome</keyword>
<dbReference type="Proteomes" id="UP000230161">
    <property type="component" value="Unassembled WGS sequence"/>
</dbReference>
<dbReference type="RefSeq" id="WP_157802783.1">
    <property type="nucleotide sequence ID" value="NZ_PGFB01000001.1"/>
</dbReference>
<name>A0A2M9C587_9MICO</name>
<dbReference type="SUPFAM" id="SSF53850">
    <property type="entry name" value="Periplasmic binding protein-like II"/>
    <property type="match status" value="1"/>
</dbReference>
<dbReference type="InterPro" id="IPR006059">
    <property type="entry name" value="SBP"/>
</dbReference>
<dbReference type="PANTHER" id="PTHR43649">
    <property type="entry name" value="ARABINOSE-BINDING PROTEIN-RELATED"/>
    <property type="match status" value="1"/>
</dbReference>
<proteinExistence type="predicted"/>
<feature type="chain" id="PRO_5014922349" evidence="1">
    <location>
        <begin position="27"/>
        <end position="423"/>
    </location>
</feature>
<dbReference type="Pfam" id="PF01547">
    <property type="entry name" value="SBP_bac_1"/>
    <property type="match status" value="1"/>
</dbReference>
<protein>
    <submittedName>
        <fullName evidence="2">ABC-type glycerol-3-phosphate transport system substrate-binding protein</fullName>
    </submittedName>
</protein>
<organism evidence="2 3">
    <name type="scientific">Compostimonas suwonensis</name>
    <dbReference type="NCBI Taxonomy" id="1048394"/>
    <lineage>
        <taxon>Bacteria</taxon>
        <taxon>Bacillati</taxon>
        <taxon>Actinomycetota</taxon>
        <taxon>Actinomycetes</taxon>
        <taxon>Micrococcales</taxon>
        <taxon>Microbacteriaceae</taxon>
        <taxon>Compostimonas</taxon>
    </lineage>
</organism>
<comment type="caution">
    <text evidence="2">The sequence shown here is derived from an EMBL/GenBank/DDBJ whole genome shotgun (WGS) entry which is preliminary data.</text>
</comment>
<evidence type="ECO:0000256" key="1">
    <source>
        <dbReference type="SAM" id="SignalP"/>
    </source>
</evidence>
<dbReference type="OrthoDB" id="2509690at2"/>
<reference evidence="2 3" key="1">
    <citation type="submission" date="2017-11" db="EMBL/GenBank/DDBJ databases">
        <title>Genomic Encyclopedia of Archaeal and Bacterial Type Strains, Phase II (KMG-II): From Individual Species to Whole Genera.</title>
        <authorList>
            <person name="Goeker M."/>
        </authorList>
    </citation>
    <scope>NUCLEOTIDE SEQUENCE [LARGE SCALE GENOMIC DNA]</scope>
    <source>
        <strain evidence="2 3">DSM 25625</strain>
    </source>
</reference>